<keyword evidence="1" id="KW-0472">Membrane</keyword>
<comment type="caution">
    <text evidence="2">The sequence shown here is derived from an EMBL/GenBank/DDBJ whole genome shotgun (WGS) entry which is preliminary data.</text>
</comment>
<accession>A0AAI9TXA9</accession>
<sequence>MAWLSPSLICIPPLPSIFLCFPLLSFLLYLLPRSSSSPSPLSIAVLSSSCKFWVYSSEQSASVLGTCKERNLTHCAIKRLRTSSQSQGTTTLATKMQKC</sequence>
<feature type="transmembrane region" description="Helical" evidence="1">
    <location>
        <begin position="6"/>
        <end position="31"/>
    </location>
</feature>
<reference evidence="2 3" key="1">
    <citation type="submission" date="2016-10" db="EMBL/GenBank/DDBJ databases">
        <title>The genome sequence of Colletotrichum fioriniae PJ7.</title>
        <authorList>
            <person name="Baroncelli R."/>
        </authorList>
    </citation>
    <scope>NUCLEOTIDE SEQUENCE [LARGE SCALE GENOMIC DNA]</scope>
    <source>
        <strain evidence="2">Col 31</strain>
    </source>
</reference>
<keyword evidence="3" id="KW-1185">Reference proteome</keyword>
<proteinExistence type="predicted"/>
<keyword evidence="1" id="KW-1133">Transmembrane helix</keyword>
<evidence type="ECO:0000313" key="2">
    <source>
        <dbReference type="EMBL" id="KAK1446387.1"/>
    </source>
</evidence>
<dbReference type="EMBL" id="MLGG01000090">
    <property type="protein sequence ID" value="KAK1446387.1"/>
    <property type="molecule type" value="Genomic_DNA"/>
</dbReference>
<keyword evidence="1" id="KW-0812">Transmembrane</keyword>
<name>A0AAI9TXA9_9PEZI</name>
<gene>
    <name evidence="2" type="ORF">CMEL01_10630</name>
</gene>
<evidence type="ECO:0000256" key="1">
    <source>
        <dbReference type="SAM" id="Phobius"/>
    </source>
</evidence>
<organism evidence="2 3">
    <name type="scientific">Colletotrichum melonis</name>
    <dbReference type="NCBI Taxonomy" id="1209925"/>
    <lineage>
        <taxon>Eukaryota</taxon>
        <taxon>Fungi</taxon>
        <taxon>Dikarya</taxon>
        <taxon>Ascomycota</taxon>
        <taxon>Pezizomycotina</taxon>
        <taxon>Sordariomycetes</taxon>
        <taxon>Hypocreomycetidae</taxon>
        <taxon>Glomerellales</taxon>
        <taxon>Glomerellaceae</taxon>
        <taxon>Colletotrichum</taxon>
        <taxon>Colletotrichum acutatum species complex</taxon>
    </lineage>
</organism>
<dbReference type="AlphaFoldDB" id="A0AAI9TXA9"/>
<protein>
    <submittedName>
        <fullName evidence="2">Uncharacterized protein</fullName>
    </submittedName>
</protein>
<dbReference type="Proteomes" id="UP001239795">
    <property type="component" value="Unassembled WGS sequence"/>
</dbReference>
<evidence type="ECO:0000313" key="3">
    <source>
        <dbReference type="Proteomes" id="UP001239795"/>
    </source>
</evidence>